<dbReference type="SUPFAM" id="SSF55961">
    <property type="entry name" value="Bet v1-like"/>
    <property type="match status" value="1"/>
</dbReference>
<dbReference type="InterPro" id="IPR013538">
    <property type="entry name" value="ASHA1/2-like_C"/>
</dbReference>
<dbReference type="STRING" id="521096.Tpau_1954"/>
<feature type="domain" description="Activator of Hsp90 ATPase homologue 1/2-like C-terminal" evidence="2">
    <location>
        <begin position="26"/>
        <end position="139"/>
    </location>
</feature>
<protein>
    <submittedName>
        <fullName evidence="3">Activator of Hsp90 ATPase 1 family protein</fullName>
    </submittedName>
</protein>
<gene>
    <name evidence="3" type="ordered locus">Tpau_1954</name>
</gene>
<keyword evidence="4" id="KW-1185">Reference proteome</keyword>
<dbReference type="AlphaFoldDB" id="D5UNJ8"/>
<dbReference type="Gene3D" id="3.30.530.20">
    <property type="match status" value="1"/>
</dbReference>
<proteinExistence type="inferred from homology"/>
<dbReference type="KEGG" id="tpr:Tpau_1954"/>
<dbReference type="InterPro" id="IPR023393">
    <property type="entry name" value="START-like_dom_sf"/>
</dbReference>
<dbReference type="RefSeq" id="WP_013126588.1">
    <property type="nucleotide sequence ID" value="NC_014158.1"/>
</dbReference>
<name>D5UNJ8_TSUPD</name>
<organism evidence="3 4">
    <name type="scientific">Tsukamurella paurometabola (strain ATCC 8368 / DSM 20162 / CCUG 35730 / CIP 100753 / JCM 10117 / KCTC 9821 / NBRC 16120 / NCIMB 702349 / NCTC 13040)</name>
    <name type="common">Corynebacterium paurometabolum</name>
    <dbReference type="NCBI Taxonomy" id="521096"/>
    <lineage>
        <taxon>Bacteria</taxon>
        <taxon>Bacillati</taxon>
        <taxon>Actinomycetota</taxon>
        <taxon>Actinomycetes</taxon>
        <taxon>Mycobacteriales</taxon>
        <taxon>Tsukamurellaceae</taxon>
        <taxon>Tsukamurella</taxon>
    </lineage>
</organism>
<reference evidence="4" key="1">
    <citation type="submission" date="2010-03" db="EMBL/GenBank/DDBJ databases">
        <title>The complete chromosome of Tsukamurella paurometabola DSM 20162.</title>
        <authorList>
            <consortium name="US DOE Joint Genome Institute (JGI-PGF)"/>
            <person name="Lucas S."/>
            <person name="Copeland A."/>
            <person name="Lapidus A."/>
            <person name="Glavina del Rio T."/>
            <person name="Dalin E."/>
            <person name="Tice H."/>
            <person name="Bruce D."/>
            <person name="Goodwin L."/>
            <person name="Pitluck S."/>
            <person name="Kyrpides N."/>
            <person name="Mavromatis K."/>
            <person name="Ivanova N."/>
            <person name="Mikhailova N."/>
            <person name="Munk A.C."/>
            <person name="Brettin T."/>
            <person name="Detter J.C."/>
            <person name="Tapia R."/>
            <person name="Han C."/>
            <person name="Larimer F."/>
            <person name="Land M."/>
            <person name="Hauser L."/>
            <person name="Markowitz V."/>
            <person name="Cheng J.-F."/>
            <person name="Hugenholtz P."/>
            <person name="Woyke T."/>
            <person name="Wu D."/>
            <person name="Jando M."/>
            <person name="Brambilla E."/>
            <person name="Klenk H.-P."/>
            <person name="Eisen J.A."/>
        </authorList>
    </citation>
    <scope>NUCLEOTIDE SEQUENCE [LARGE SCALE GENOMIC DNA]</scope>
    <source>
        <strain evidence="4">ATCC 8368 / DSM 20162 / CCUG 35730 / CIP 100753 / JCM 10117 / KCTC 9821 / NBRC 16120 / NCIMB 702349 / NCTC 13040</strain>
    </source>
</reference>
<evidence type="ECO:0000256" key="1">
    <source>
        <dbReference type="ARBA" id="ARBA00006817"/>
    </source>
</evidence>
<evidence type="ECO:0000313" key="4">
    <source>
        <dbReference type="Proteomes" id="UP000001213"/>
    </source>
</evidence>
<reference evidence="3 4" key="2">
    <citation type="journal article" date="2011" name="Stand. Genomic Sci.">
        <title>Complete genome sequence of Tsukamurella paurometabola type strain (no. 33).</title>
        <authorList>
            <person name="Munk A.C."/>
            <person name="Lapidus A."/>
            <person name="Lucas S."/>
            <person name="Nolan M."/>
            <person name="Tice H."/>
            <person name="Cheng J.F."/>
            <person name="Del Rio T.G."/>
            <person name="Goodwin L."/>
            <person name="Pitluck S."/>
            <person name="Liolios K."/>
            <person name="Huntemann M."/>
            <person name="Ivanova N."/>
            <person name="Mavromatis K."/>
            <person name="Mikhailova N."/>
            <person name="Pati A."/>
            <person name="Chen A."/>
            <person name="Palaniappan K."/>
            <person name="Tapia R."/>
            <person name="Han C."/>
            <person name="Land M."/>
            <person name="Hauser L."/>
            <person name="Chang Y.J."/>
            <person name="Jeffries C.D."/>
            <person name="Brettin T."/>
            <person name="Yasawong M."/>
            <person name="Brambilla E.M."/>
            <person name="Rohde M."/>
            <person name="Sikorski J."/>
            <person name="Goker M."/>
            <person name="Detter J.C."/>
            <person name="Woyke T."/>
            <person name="Bristow J."/>
            <person name="Eisen J.A."/>
            <person name="Markowitz V."/>
            <person name="Hugenholtz P."/>
            <person name="Kyrpides N.C."/>
            <person name="Klenk H.P."/>
        </authorList>
    </citation>
    <scope>NUCLEOTIDE SEQUENCE [LARGE SCALE GENOMIC DNA]</scope>
    <source>
        <strain evidence="4">ATCC 8368 / DSM 20162 / CCUG 35730 / CIP 100753 / JCM 10117 / KCTC 9821 / NBRC 16120 / NCIMB 702349 / NCTC 13040</strain>
    </source>
</reference>
<dbReference type="CDD" id="cd08899">
    <property type="entry name" value="SRPBCC_CalC_Aha1-like_6"/>
    <property type="match status" value="1"/>
</dbReference>
<evidence type="ECO:0000313" key="3">
    <source>
        <dbReference type="EMBL" id="ADG78566.1"/>
    </source>
</evidence>
<accession>D5UNJ8</accession>
<dbReference type="eggNOG" id="COG3832">
    <property type="taxonomic scope" value="Bacteria"/>
</dbReference>
<dbReference type="Pfam" id="PF08327">
    <property type="entry name" value="AHSA1"/>
    <property type="match status" value="1"/>
</dbReference>
<dbReference type="HOGENOM" id="CLU_108923_3_3_11"/>
<evidence type="ECO:0000259" key="2">
    <source>
        <dbReference type="Pfam" id="PF08327"/>
    </source>
</evidence>
<sequence>MTKREPTGRVAATAAGRALLLERYFDADIDEVWASITESDRTARWFGRWTGTPGVGAEVMVTMGFEEGSPTMPMTITACEPPRRLCLQATDEYGEWNLEVLIDRDGERTRLTFLHHLGAGTDPGETGPGWEFYLDALVAAEAGRSLPDFDEGYFPGMVAYYRGE</sequence>
<dbReference type="Proteomes" id="UP000001213">
    <property type="component" value="Chromosome"/>
</dbReference>
<dbReference type="EMBL" id="CP001966">
    <property type="protein sequence ID" value="ADG78566.1"/>
    <property type="molecule type" value="Genomic_DNA"/>
</dbReference>
<comment type="similarity">
    <text evidence="1">Belongs to the AHA1 family.</text>
</comment>